<accession>A0AA39N1J6</accession>
<gene>
    <name evidence="1" type="ORF">EV420DRAFT_1696791</name>
</gene>
<dbReference type="Proteomes" id="UP001175211">
    <property type="component" value="Unassembled WGS sequence"/>
</dbReference>
<comment type="caution">
    <text evidence="1">The sequence shown here is derived from an EMBL/GenBank/DDBJ whole genome shotgun (WGS) entry which is preliminary data.</text>
</comment>
<dbReference type="InterPro" id="IPR027417">
    <property type="entry name" value="P-loop_NTPase"/>
</dbReference>
<protein>
    <recommendedName>
        <fullName evidence="3">Helicase C-terminal domain-containing protein</fullName>
    </recommendedName>
</protein>
<organism evidence="1 2">
    <name type="scientific">Armillaria tabescens</name>
    <name type="common">Ringless honey mushroom</name>
    <name type="synonym">Agaricus tabescens</name>
    <dbReference type="NCBI Taxonomy" id="1929756"/>
    <lineage>
        <taxon>Eukaryota</taxon>
        <taxon>Fungi</taxon>
        <taxon>Dikarya</taxon>
        <taxon>Basidiomycota</taxon>
        <taxon>Agaricomycotina</taxon>
        <taxon>Agaricomycetes</taxon>
        <taxon>Agaricomycetidae</taxon>
        <taxon>Agaricales</taxon>
        <taxon>Marasmiineae</taxon>
        <taxon>Physalacriaceae</taxon>
        <taxon>Desarmillaria</taxon>
    </lineage>
</organism>
<dbReference type="SUPFAM" id="SSF52540">
    <property type="entry name" value="P-loop containing nucleoside triphosphate hydrolases"/>
    <property type="match status" value="1"/>
</dbReference>
<dbReference type="AlphaFoldDB" id="A0AA39N1J6"/>
<reference evidence="1" key="1">
    <citation type="submission" date="2023-06" db="EMBL/GenBank/DDBJ databases">
        <authorList>
            <consortium name="Lawrence Berkeley National Laboratory"/>
            <person name="Ahrendt S."/>
            <person name="Sahu N."/>
            <person name="Indic B."/>
            <person name="Wong-Bajracharya J."/>
            <person name="Merenyi Z."/>
            <person name="Ke H.-M."/>
            <person name="Monk M."/>
            <person name="Kocsube S."/>
            <person name="Drula E."/>
            <person name="Lipzen A."/>
            <person name="Balint B."/>
            <person name="Henrissat B."/>
            <person name="Andreopoulos B."/>
            <person name="Martin F.M."/>
            <person name="Harder C.B."/>
            <person name="Rigling D."/>
            <person name="Ford K.L."/>
            <person name="Foster G.D."/>
            <person name="Pangilinan J."/>
            <person name="Papanicolaou A."/>
            <person name="Barry K."/>
            <person name="LaButti K."/>
            <person name="Viragh M."/>
            <person name="Koriabine M."/>
            <person name="Yan M."/>
            <person name="Riley R."/>
            <person name="Champramary S."/>
            <person name="Plett K.L."/>
            <person name="Tsai I.J."/>
            <person name="Slot J."/>
            <person name="Sipos G."/>
            <person name="Plett J."/>
            <person name="Nagy L.G."/>
            <person name="Grigoriev I.V."/>
        </authorList>
    </citation>
    <scope>NUCLEOTIDE SEQUENCE</scope>
    <source>
        <strain evidence="1">CCBAS 213</strain>
    </source>
</reference>
<sequence>MPTENSPRSDGGCRILCSTAGESVGVDFSDVMICGNMGLALDEGEDAQRGGRVVRRIGFHGLYVVFYEPWALDIKLEEFENDELLFVSMGLGKGIRVGSEFF</sequence>
<evidence type="ECO:0000313" key="1">
    <source>
        <dbReference type="EMBL" id="KAK0454098.1"/>
    </source>
</evidence>
<dbReference type="EMBL" id="JAUEPS010000028">
    <property type="protein sequence ID" value="KAK0454098.1"/>
    <property type="molecule type" value="Genomic_DNA"/>
</dbReference>
<name>A0AA39N1J6_ARMTA</name>
<evidence type="ECO:0000313" key="2">
    <source>
        <dbReference type="Proteomes" id="UP001175211"/>
    </source>
</evidence>
<proteinExistence type="predicted"/>
<dbReference type="RefSeq" id="XP_060328486.1">
    <property type="nucleotide sequence ID" value="XM_060479439.1"/>
</dbReference>
<keyword evidence="2" id="KW-1185">Reference proteome</keyword>
<evidence type="ECO:0008006" key="3">
    <source>
        <dbReference type="Google" id="ProtNLM"/>
    </source>
</evidence>
<dbReference type="GeneID" id="85362987"/>